<evidence type="ECO:0000313" key="3">
    <source>
        <dbReference type="Proteomes" id="UP000019140"/>
    </source>
</evidence>
<proteinExistence type="predicted"/>
<dbReference type="Gene3D" id="1.20.1220.20">
    <property type="entry name" value="Uncharcterised protein PF01724"/>
    <property type="match status" value="1"/>
</dbReference>
<dbReference type="Proteomes" id="UP000019140">
    <property type="component" value="Unassembled WGS sequence"/>
</dbReference>
<name>W4LZ18_9BACT</name>
<dbReference type="Pfam" id="PF01724">
    <property type="entry name" value="DUF29"/>
    <property type="match status" value="1"/>
</dbReference>
<protein>
    <recommendedName>
        <fullName evidence="4">DUF29 domain-containing protein</fullName>
    </recommendedName>
</protein>
<dbReference type="HOGENOM" id="CLU_116670_0_1_7"/>
<comment type="caution">
    <text evidence="2">The sequence shown here is derived from an EMBL/GenBank/DDBJ whole genome shotgun (WGS) entry which is preliminary data.</text>
</comment>
<dbReference type="InterPro" id="IPR002636">
    <property type="entry name" value="DUF29"/>
</dbReference>
<reference evidence="2 3" key="1">
    <citation type="journal article" date="2014" name="Nature">
        <title>An environmental bacterial taxon with a large and distinct metabolic repertoire.</title>
        <authorList>
            <person name="Wilson M.C."/>
            <person name="Mori T."/>
            <person name="Ruckert C."/>
            <person name="Uria A.R."/>
            <person name="Helf M.J."/>
            <person name="Takada K."/>
            <person name="Gernert C."/>
            <person name="Steffens U.A."/>
            <person name="Heycke N."/>
            <person name="Schmitt S."/>
            <person name="Rinke C."/>
            <person name="Helfrich E.J."/>
            <person name="Brachmann A.O."/>
            <person name="Gurgui C."/>
            <person name="Wakimoto T."/>
            <person name="Kracht M."/>
            <person name="Crusemann M."/>
            <person name="Hentschel U."/>
            <person name="Abe I."/>
            <person name="Matsunaga S."/>
            <person name="Kalinowski J."/>
            <person name="Takeyama H."/>
            <person name="Piel J."/>
        </authorList>
    </citation>
    <scope>NUCLEOTIDE SEQUENCE [LARGE SCALE GENOMIC DNA]</scope>
    <source>
        <strain evidence="3">TSY2</strain>
    </source>
</reference>
<accession>W4LZ18</accession>
<dbReference type="PATRIC" id="fig|1429439.4.peg.5762"/>
<keyword evidence="3" id="KW-1185">Reference proteome</keyword>
<gene>
    <name evidence="2" type="ORF">ETSY2_33995</name>
</gene>
<feature type="region of interest" description="Disordered" evidence="1">
    <location>
        <begin position="143"/>
        <end position="164"/>
    </location>
</feature>
<organism evidence="2 3">
    <name type="scientific">Candidatus Entotheonella gemina</name>
    <dbReference type="NCBI Taxonomy" id="1429439"/>
    <lineage>
        <taxon>Bacteria</taxon>
        <taxon>Pseudomonadati</taxon>
        <taxon>Nitrospinota/Tectimicrobiota group</taxon>
        <taxon>Candidatus Tectimicrobiota</taxon>
        <taxon>Candidatus Entotheonellia</taxon>
        <taxon>Candidatus Entotheonellales</taxon>
        <taxon>Candidatus Entotheonellaceae</taxon>
        <taxon>Candidatus Entotheonella</taxon>
    </lineage>
</organism>
<dbReference type="PANTHER" id="PTHR34235">
    <property type="entry name" value="SLR1203 PROTEIN-RELATED"/>
    <property type="match status" value="1"/>
</dbReference>
<sequence length="164" mass="18987">MASDYDTDFFEWTQHQAAALAAGHMSELDLANLAEEIESLGKRDRRELASRLGVLVMHLLKWRYQPERRRTGRSWWNTIRTQRRDIRQLLQQSPSLRRLVPEMIEAAFLDVRFDASQQTGLSLEMFPATCPWTAEQVLDETFWPDESPTSSTRQIPFPPSPASP</sequence>
<evidence type="ECO:0000313" key="2">
    <source>
        <dbReference type="EMBL" id="ETX03180.1"/>
    </source>
</evidence>
<dbReference type="EMBL" id="AZHX01001455">
    <property type="protein sequence ID" value="ETX03180.1"/>
    <property type="molecule type" value="Genomic_DNA"/>
</dbReference>
<evidence type="ECO:0000256" key="1">
    <source>
        <dbReference type="SAM" id="MobiDB-lite"/>
    </source>
</evidence>
<dbReference type="AlphaFoldDB" id="W4LZ18"/>
<evidence type="ECO:0008006" key="4">
    <source>
        <dbReference type="Google" id="ProtNLM"/>
    </source>
</evidence>